<protein>
    <submittedName>
        <fullName evidence="2">Uncharacterized protein</fullName>
    </submittedName>
</protein>
<evidence type="ECO:0000313" key="2">
    <source>
        <dbReference type="EMBL" id="KAF2679112.1"/>
    </source>
</evidence>
<organism evidence="2 3">
    <name type="scientific">Lentithecium fluviatile CBS 122367</name>
    <dbReference type="NCBI Taxonomy" id="1168545"/>
    <lineage>
        <taxon>Eukaryota</taxon>
        <taxon>Fungi</taxon>
        <taxon>Dikarya</taxon>
        <taxon>Ascomycota</taxon>
        <taxon>Pezizomycotina</taxon>
        <taxon>Dothideomycetes</taxon>
        <taxon>Pleosporomycetidae</taxon>
        <taxon>Pleosporales</taxon>
        <taxon>Massarineae</taxon>
        <taxon>Lentitheciaceae</taxon>
        <taxon>Lentithecium</taxon>
    </lineage>
</organism>
<keyword evidence="3" id="KW-1185">Reference proteome</keyword>
<name>A0A6G1ILL5_9PLEO</name>
<evidence type="ECO:0000256" key="1">
    <source>
        <dbReference type="SAM" id="MobiDB-lite"/>
    </source>
</evidence>
<proteinExistence type="predicted"/>
<feature type="compositionally biased region" description="Polar residues" evidence="1">
    <location>
        <begin position="206"/>
        <end position="216"/>
    </location>
</feature>
<feature type="region of interest" description="Disordered" evidence="1">
    <location>
        <begin position="179"/>
        <end position="216"/>
    </location>
</feature>
<dbReference type="EMBL" id="MU005606">
    <property type="protein sequence ID" value="KAF2679112.1"/>
    <property type="molecule type" value="Genomic_DNA"/>
</dbReference>
<accession>A0A6G1ILL5</accession>
<dbReference type="Proteomes" id="UP000799291">
    <property type="component" value="Unassembled WGS sequence"/>
</dbReference>
<reference evidence="2" key="1">
    <citation type="journal article" date="2020" name="Stud. Mycol.">
        <title>101 Dothideomycetes genomes: a test case for predicting lifestyles and emergence of pathogens.</title>
        <authorList>
            <person name="Haridas S."/>
            <person name="Albert R."/>
            <person name="Binder M."/>
            <person name="Bloem J."/>
            <person name="Labutti K."/>
            <person name="Salamov A."/>
            <person name="Andreopoulos B."/>
            <person name="Baker S."/>
            <person name="Barry K."/>
            <person name="Bills G."/>
            <person name="Bluhm B."/>
            <person name="Cannon C."/>
            <person name="Castanera R."/>
            <person name="Culley D."/>
            <person name="Daum C."/>
            <person name="Ezra D."/>
            <person name="Gonzalez J."/>
            <person name="Henrissat B."/>
            <person name="Kuo A."/>
            <person name="Liang C."/>
            <person name="Lipzen A."/>
            <person name="Lutzoni F."/>
            <person name="Magnuson J."/>
            <person name="Mondo S."/>
            <person name="Nolan M."/>
            <person name="Ohm R."/>
            <person name="Pangilinan J."/>
            <person name="Park H.-J."/>
            <person name="Ramirez L."/>
            <person name="Alfaro M."/>
            <person name="Sun H."/>
            <person name="Tritt A."/>
            <person name="Yoshinaga Y."/>
            <person name="Zwiers L.-H."/>
            <person name="Turgeon B."/>
            <person name="Goodwin S."/>
            <person name="Spatafora J."/>
            <person name="Crous P."/>
            <person name="Grigoriev I."/>
        </authorList>
    </citation>
    <scope>NUCLEOTIDE SEQUENCE</scope>
    <source>
        <strain evidence="2">CBS 122367</strain>
    </source>
</reference>
<dbReference type="AlphaFoldDB" id="A0A6G1ILL5"/>
<gene>
    <name evidence="2" type="ORF">K458DRAFT_394258</name>
</gene>
<sequence>MLAAPLAKRHAIASPRNPKIVLPAISLVPGAQLATLAATAPQHRAFGTHWATGSPASGRSLDTLPKARLSLAAPAPRFCPRKPYPLVFKTSRPADGVDGVPLLASVDEFARVSGSAHSVPWGPASAQGLEHLVWKTLWLDGLGSDEGLLRARVVALRGGRTASDAPRCSLIPYDAGTDTSPVRTASSTTRRIATRQNKRFRGSEIQDANTATWSPS</sequence>
<evidence type="ECO:0000313" key="3">
    <source>
        <dbReference type="Proteomes" id="UP000799291"/>
    </source>
</evidence>